<organism evidence="1 2">
    <name type="scientific">Seminavis robusta</name>
    <dbReference type="NCBI Taxonomy" id="568900"/>
    <lineage>
        <taxon>Eukaryota</taxon>
        <taxon>Sar</taxon>
        <taxon>Stramenopiles</taxon>
        <taxon>Ochrophyta</taxon>
        <taxon>Bacillariophyta</taxon>
        <taxon>Bacillariophyceae</taxon>
        <taxon>Bacillariophycidae</taxon>
        <taxon>Naviculales</taxon>
        <taxon>Naviculaceae</taxon>
        <taxon>Seminavis</taxon>
    </lineage>
</organism>
<reference evidence="1" key="1">
    <citation type="submission" date="2020-06" db="EMBL/GenBank/DDBJ databases">
        <authorList>
            <consortium name="Plant Systems Biology data submission"/>
        </authorList>
    </citation>
    <scope>NUCLEOTIDE SEQUENCE</scope>
    <source>
        <strain evidence="1">D6</strain>
    </source>
</reference>
<keyword evidence="2" id="KW-1185">Reference proteome</keyword>
<evidence type="ECO:0000313" key="1">
    <source>
        <dbReference type="EMBL" id="CAB9497766.1"/>
    </source>
</evidence>
<gene>
    <name evidence="1" type="ORF">SEMRO_25_G017090.1</name>
</gene>
<dbReference type="AlphaFoldDB" id="A0A9N8D9M4"/>
<evidence type="ECO:0000313" key="2">
    <source>
        <dbReference type="Proteomes" id="UP001153069"/>
    </source>
</evidence>
<dbReference type="EMBL" id="CAICTM010000025">
    <property type="protein sequence ID" value="CAB9497766.1"/>
    <property type="molecule type" value="Genomic_DNA"/>
</dbReference>
<dbReference type="Proteomes" id="UP001153069">
    <property type="component" value="Unassembled WGS sequence"/>
</dbReference>
<sequence length="651" mass="70016">MRYWSSRTALDGPSQQPPEIRFCYTFSGGHNICDGGPKGGVCPLSLNGETCSSCLTLMDLPIQEASELATQEPLGRVAPCDFPDKDYGNFFADCTNVAGGAEVDKCLNTGFAGSLLSDYAIYTDIKLANAPASVGQCSATAVTPADLGFTQAPSPAPSPMPIATLVMGEKTEPFNLTQRERRIFELSVSDVTAIFLCRVESDGNNGDVDLSVAVDVLPTDETQECASKNADSEEECWVVVSGASLSVYAEVYADTATRDIQIECFIDEDESDARDVSEEVGDDRSFDLRQNQYELFMVAAPEGTEFVACTVDSDEGEVFLWMRVGQMPIPREGYVGDDSCQDTCESGVECCFVPVSGGDVDVFVLLYGLEEVDDGDIECVVEFQAGSRPTDRDGLELDDGEEFSLSLNQQRDFYVEIPQGTLMVRCSVESDDGSVFLAFRVGQPPLLAADSANDVFDCGSSTGTSGSARCTEVWSSTIGGVSEDTRIYLAVTPDGGTQVEDATIECTATVPVDDEEAFDVDLPFQRGNIRLNEGGRSRGLLFRFDIPEGVVNVDCFATSDFGDIDFYMRVDDVPNLVGNEFDCAANFFATSEEFCSISANRFDEGDAVFVFVHNGGDTAVQGGVLECFGFDAEDLLVTTSRSGPMGNPDVP</sequence>
<protein>
    <submittedName>
        <fullName evidence="1">Uncharacterized protein</fullName>
    </submittedName>
</protein>
<name>A0A9N8D9M4_9STRA</name>
<proteinExistence type="predicted"/>
<dbReference type="Gene3D" id="2.60.120.380">
    <property type="match status" value="1"/>
</dbReference>
<accession>A0A9N8D9M4</accession>
<comment type="caution">
    <text evidence="1">The sequence shown here is derived from an EMBL/GenBank/DDBJ whole genome shotgun (WGS) entry which is preliminary data.</text>
</comment>